<proteinExistence type="predicted"/>
<comment type="subcellular location">
    <subcellularLocation>
        <location evidence="1">Cell membrane</location>
        <topology evidence="1">Multi-pass membrane protein</topology>
    </subcellularLocation>
</comment>
<keyword evidence="5" id="KW-0472">Membrane</keyword>
<evidence type="ECO:0000256" key="1">
    <source>
        <dbReference type="ARBA" id="ARBA00004651"/>
    </source>
</evidence>
<comment type="caution">
    <text evidence="7">The sequence shown here is derived from an EMBL/GenBank/DDBJ whole genome shotgun (WGS) entry which is preliminary data.</text>
</comment>
<evidence type="ECO:0000313" key="8">
    <source>
        <dbReference type="Proteomes" id="UP001320876"/>
    </source>
</evidence>
<dbReference type="EMBL" id="JAPDDT010000003">
    <property type="protein sequence ID" value="MCW1922564.1"/>
    <property type="molecule type" value="Genomic_DNA"/>
</dbReference>
<dbReference type="InterPro" id="IPR051211">
    <property type="entry name" value="PG_lysyltransferase"/>
</dbReference>
<keyword evidence="4" id="KW-1133">Transmembrane helix</keyword>
<accession>A0ABT3GG66</accession>
<feature type="domain" description="Phosphatidylglycerol lysyltransferase C-terminal" evidence="6">
    <location>
        <begin position="5"/>
        <end position="32"/>
    </location>
</feature>
<evidence type="ECO:0000313" key="7">
    <source>
        <dbReference type="EMBL" id="MCW1922564.1"/>
    </source>
</evidence>
<dbReference type="PANTHER" id="PTHR34697">
    <property type="entry name" value="PHOSPHATIDYLGLYCEROL LYSYLTRANSFERASE"/>
    <property type="match status" value="1"/>
</dbReference>
<name>A0ABT3GG66_9BACT</name>
<evidence type="ECO:0000256" key="4">
    <source>
        <dbReference type="ARBA" id="ARBA00022989"/>
    </source>
</evidence>
<evidence type="ECO:0000256" key="3">
    <source>
        <dbReference type="ARBA" id="ARBA00022692"/>
    </source>
</evidence>
<evidence type="ECO:0000259" key="6">
    <source>
        <dbReference type="Pfam" id="PF09924"/>
    </source>
</evidence>
<dbReference type="Pfam" id="PF09924">
    <property type="entry name" value="LPG_synthase_C"/>
    <property type="match status" value="1"/>
</dbReference>
<keyword evidence="2" id="KW-1003">Cell membrane</keyword>
<dbReference type="InterPro" id="IPR024320">
    <property type="entry name" value="LPG_synthase_C"/>
</dbReference>
<keyword evidence="3" id="KW-0812">Transmembrane</keyword>
<gene>
    <name evidence="7" type="ORF">OKA05_08355</name>
</gene>
<evidence type="ECO:0000256" key="2">
    <source>
        <dbReference type="ARBA" id="ARBA00022475"/>
    </source>
</evidence>
<dbReference type="Proteomes" id="UP001320876">
    <property type="component" value="Unassembled WGS sequence"/>
</dbReference>
<organism evidence="7 8">
    <name type="scientific">Luteolibacter arcticus</name>
    <dbReference type="NCBI Taxonomy" id="1581411"/>
    <lineage>
        <taxon>Bacteria</taxon>
        <taxon>Pseudomonadati</taxon>
        <taxon>Verrucomicrobiota</taxon>
        <taxon>Verrucomicrobiia</taxon>
        <taxon>Verrucomicrobiales</taxon>
        <taxon>Verrucomicrobiaceae</taxon>
        <taxon>Luteolibacter</taxon>
    </lineage>
</organism>
<sequence>MQVQRGGSFHNFQGLRAFKDKFDPEWQPRYIAVPSAWSLPPALLDATALIGGGLRKTLSKS</sequence>
<keyword evidence="8" id="KW-1185">Reference proteome</keyword>
<dbReference type="PANTHER" id="PTHR34697:SF2">
    <property type="entry name" value="PHOSPHATIDYLGLYCEROL LYSYLTRANSFERASE"/>
    <property type="match status" value="1"/>
</dbReference>
<reference evidence="7 8" key="1">
    <citation type="submission" date="2022-10" db="EMBL/GenBank/DDBJ databases">
        <title>Luteolibacter arcticus strain CCTCC AB 2014275, whole genome shotgun sequencing project.</title>
        <authorList>
            <person name="Zhao G."/>
            <person name="Shen L."/>
        </authorList>
    </citation>
    <scope>NUCLEOTIDE SEQUENCE [LARGE SCALE GENOMIC DNA]</scope>
    <source>
        <strain evidence="7 8">CCTCC AB 2014275</strain>
    </source>
</reference>
<evidence type="ECO:0000256" key="5">
    <source>
        <dbReference type="ARBA" id="ARBA00023136"/>
    </source>
</evidence>
<protein>
    <submittedName>
        <fullName evidence="7">Phosphatidylglycerol lysyltransferase domain-containing protein</fullName>
    </submittedName>
</protein>